<accession>A0A1T4L185</accession>
<keyword evidence="2" id="KW-1185">Reference proteome</keyword>
<sequence length="71" mass="8323">MTKYVFIVERTCTGYLAYSEDMDLLPVSTTGKNMWELNNNILEAIDLYRKYVEVDLKPITRENIMISLDVQ</sequence>
<evidence type="ECO:0000313" key="1">
    <source>
        <dbReference type="EMBL" id="SJZ48297.1"/>
    </source>
</evidence>
<dbReference type="RefSeq" id="WP_078667108.1">
    <property type="nucleotide sequence ID" value="NZ_FUWZ01000001.1"/>
</dbReference>
<reference evidence="2" key="1">
    <citation type="submission" date="2017-02" db="EMBL/GenBank/DDBJ databases">
        <authorList>
            <person name="Varghese N."/>
            <person name="Submissions S."/>
        </authorList>
    </citation>
    <scope>NUCLEOTIDE SEQUENCE [LARGE SCALE GENOMIC DNA]</scope>
    <source>
        <strain evidence="2">DSM 22224</strain>
    </source>
</reference>
<organism evidence="1 2">
    <name type="scientific">Chitinophaga eiseniae</name>
    <dbReference type="NCBI Taxonomy" id="634771"/>
    <lineage>
        <taxon>Bacteria</taxon>
        <taxon>Pseudomonadati</taxon>
        <taxon>Bacteroidota</taxon>
        <taxon>Chitinophagia</taxon>
        <taxon>Chitinophagales</taxon>
        <taxon>Chitinophagaceae</taxon>
        <taxon>Chitinophaga</taxon>
    </lineage>
</organism>
<gene>
    <name evidence="1" type="ORF">SAMN04488128_101416</name>
</gene>
<dbReference type="AlphaFoldDB" id="A0A1T4L185"/>
<name>A0A1T4L185_9BACT</name>
<dbReference type="STRING" id="634771.SAMN04488128_101416"/>
<protein>
    <recommendedName>
        <fullName evidence="3">Type II toxin-antitoxin system HicB family antitoxin</fullName>
    </recommendedName>
</protein>
<dbReference type="OrthoDB" id="676274at2"/>
<evidence type="ECO:0008006" key="3">
    <source>
        <dbReference type="Google" id="ProtNLM"/>
    </source>
</evidence>
<proteinExistence type="predicted"/>
<evidence type="ECO:0000313" key="2">
    <source>
        <dbReference type="Proteomes" id="UP000190367"/>
    </source>
</evidence>
<dbReference type="Proteomes" id="UP000190367">
    <property type="component" value="Unassembled WGS sequence"/>
</dbReference>
<dbReference type="EMBL" id="FUWZ01000001">
    <property type="protein sequence ID" value="SJZ48297.1"/>
    <property type="molecule type" value="Genomic_DNA"/>
</dbReference>